<dbReference type="PANTHER" id="PTHR42852">
    <property type="entry name" value="THIOL:DISULFIDE INTERCHANGE PROTEIN DSBE"/>
    <property type="match status" value="1"/>
</dbReference>
<keyword evidence="5" id="KW-1185">Reference proteome</keyword>
<evidence type="ECO:0000313" key="5">
    <source>
        <dbReference type="Proteomes" id="UP000254889"/>
    </source>
</evidence>
<proteinExistence type="predicted"/>
<dbReference type="EMBL" id="CP031417">
    <property type="protein sequence ID" value="AXK83991.1"/>
    <property type="molecule type" value="Genomic_DNA"/>
</dbReference>
<name>A0A346A494_9HYPH</name>
<evidence type="ECO:0000256" key="2">
    <source>
        <dbReference type="SAM" id="MobiDB-lite"/>
    </source>
</evidence>
<gene>
    <name evidence="4" type="ORF">DW352_11535</name>
</gene>
<protein>
    <submittedName>
        <fullName evidence="4">TlpA family protein disulfide reductase</fullName>
    </submittedName>
</protein>
<dbReference type="InterPro" id="IPR000866">
    <property type="entry name" value="AhpC/TSA"/>
</dbReference>
<evidence type="ECO:0000259" key="3">
    <source>
        <dbReference type="PROSITE" id="PS51352"/>
    </source>
</evidence>
<dbReference type="PANTHER" id="PTHR42852:SF13">
    <property type="entry name" value="PROTEIN DIPZ"/>
    <property type="match status" value="1"/>
</dbReference>
<dbReference type="InterPro" id="IPR050553">
    <property type="entry name" value="Thioredoxin_ResA/DsbE_sf"/>
</dbReference>
<dbReference type="OrthoDB" id="9799347at2"/>
<evidence type="ECO:0000256" key="1">
    <source>
        <dbReference type="ARBA" id="ARBA00023284"/>
    </source>
</evidence>
<dbReference type="GO" id="GO:0015036">
    <property type="term" value="F:disulfide oxidoreductase activity"/>
    <property type="evidence" value="ECO:0007669"/>
    <property type="project" value="UniProtKB-ARBA"/>
</dbReference>
<dbReference type="SUPFAM" id="SSF52833">
    <property type="entry name" value="Thioredoxin-like"/>
    <property type="match status" value="1"/>
</dbReference>
<dbReference type="GO" id="GO:0016209">
    <property type="term" value="F:antioxidant activity"/>
    <property type="evidence" value="ECO:0007669"/>
    <property type="project" value="InterPro"/>
</dbReference>
<feature type="compositionally biased region" description="Polar residues" evidence="2">
    <location>
        <begin position="157"/>
        <end position="169"/>
    </location>
</feature>
<accession>A0A346A494</accession>
<dbReference type="KEGG" id="ptaw:DW352_11535"/>
<dbReference type="PROSITE" id="PS00194">
    <property type="entry name" value="THIOREDOXIN_1"/>
    <property type="match status" value="1"/>
</dbReference>
<dbReference type="Pfam" id="PF00578">
    <property type="entry name" value="AhpC-TSA"/>
    <property type="match status" value="1"/>
</dbReference>
<evidence type="ECO:0000313" key="4">
    <source>
        <dbReference type="EMBL" id="AXK83991.1"/>
    </source>
</evidence>
<dbReference type="InterPro" id="IPR036249">
    <property type="entry name" value="Thioredoxin-like_sf"/>
</dbReference>
<sequence>MLLAVAACPAGAAELAPWTEASPPAFTLPSLDGNTVALTSRPGETVLVHFFATWCEPCREELPALVRLAKRGAPALKVIAISVAEVDSRVQRFIEPMAVGFPVLLDRDRAVAKAWHVSSLPTTVVLDARLAPKLVVEADYAWDTIDPQFLIARASRNDTQQPQQSLTQNREGHDNELR</sequence>
<dbReference type="InterPro" id="IPR017937">
    <property type="entry name" value="Thioredoxin_CS"/>
</dbReference>
<dbReference type="Gene3D" id="3.40.30.10">
    <property type="entry name" value="Glutaredoxin"/>
    <property type="match status" value="1"/>
</dbReference>
<keyword evidence="1" id="KW-0676">Redox-active center</keyword>
<dbReference type="PROSITE" id="PS51352">
    <property type="entry name" value="THIOREDOXIN_2"/>
    <property type="match status" value="1"/>
</dbReference>
<dbReference type="RefSeq" id="WP_115694370.1">
    <property type="nucleotide sequence ID" value="NZ_CP031417.1"/>
</dbReference>
<dbReference type="Proteomes" id="UP000254889">
    <property type="component" value="Chromosome"/>
</dbReference>
<feature type="domain" description="Thioredoxin" evidence="3">
    <location>
        <begin position="17"/>
        <end position="171"/>
    </location>
</feature>
<organism evidence="4 5">
    <name type="scientific">Pseudolabrys taiwanensis</name>
    <dbReference type="NCBI Taxonomy" id="331696"/>
    <lineage>
        <taxon>Bacteria</taxon>
        <taxon>Pseudomonadati</taxon>
        <taxon>Pseudomonadota</taxon>
        <taxon>Alphaproteobacteria</taxon>
        <taxon>Hyphomicrobiales</taxon>
        <taxon>Xanthobacteraceae</taxon>
        <taxon>Pseudolabrys</taxon>
    </lineage>
</organism>
<reference evidence="4 5" key="1">
    <citation type="submission" date="2018-07" db="EMBL/GenBank/DDBJ databases">
        <authorList>
            <person name="Quirk P.G."/>
            <person name="Krulwich T.A."/>
        </authorList>
    </citation>
    <scope>NUCLEOTIDE SEQUENCE [LARGE SCALE GENOMIC DNA]</scope>
    <source>
        <strain evidence="4 5">CC-BB4</strain>
    </source>
</reference>
<feature type="region of interest" description="Disordered" evidence="2">
    <location>
        <begin position="156"/>
        <end position="178"/>
    </location>
</feature>
<dbReference type="AlphaFoldDB" id="A0A346A494"/>
<dbReference type="CDD" id="cd02966">
    <property type="entry name" value="TlpA_like_family"/>
    <property type="match status" value="1"/>
</dbReference>
<dbReference type="InterPro" id="IPR013766">
    <property type="entry name" value="Thioredoxin_domain"/>
</dbReference>